<keyword evidence="6" id="KW-0539">Nucleus</keyword>
<dbReference type="PANTHER" id="PTHR24394">
    <property type="entry name" value="ZINC FINGER PROTEIN"/>
    <property type="match status" value="1"/>
</dbReference>
<dbReference type="Proteomes" id="UP001328107">
    <property type="component" value="Unassembled WGS sequence"/>
</dbReference>
<dbReference type="FunFam" id="3.30.160.60:FF:002343">
    <property type="entry name" value="Zinc finger protein 33A"/>
    <property type="match status" value="1"/>
</dbReference>
<proteinExistence type="predicted"/>
<sequence>PNDRLAIEYEEPIADMFCPSSGESRPIDTPNHSGRRMVGKEKYECPECGNTLSNNTSLKSHMRIHTGEKPFTCPYCNNLFRESNYRNRHIRLIHGMKPYSCLSCDEKFDTKAELSE</sequence>
<reference evidence="10" key="1">
    <citation type="submission" date="2022-10" db="EMBL/GenBank/DDBJ databases">
        <title>Genome assembly of Pristionchus species.</title>
        <authorList>
            <person name="Yoshida K."/>
            <person name="Sommer R.J."/>
        </authorList>
    </citation>
    <scope>NUCLEOTIDE SEQUENCE [LARGE SCALE GENOMIC DNA]</scope>
    <source>
        <strain evidence="10">RS5460</strain>
    </source>
</reference>
<dbReference type="FunFam" id="3.30.160.60:FF:000110">
    <property type="entry name" value="Zinc finger protein-like"/>
    <property type="match status" value="1"/>
</dbReference>
<dbReference type="AlphaFoldDB" id="A0AAN5CRR7"/>
<evidence type="ECO:0000256" key="3">
    <source>
        <dbReference type="ARBA" id="ARBA00022737"/>
    </source>
</evidence>
<keyword evidence="4 7" id="KW-0863">Zinc-finger</keyword>
<dbReference type="InterPro" id="IPR015318">
    <property type="entry name" value="Znf_GAGA-bd_fac"/>
</dbReference>
<feature type="domain" description="C2H2-type" evidence="8">
    <location>
        <begin position="71"/>
        <end position="98"/>
    </location>
</feature>
<evidence type="ECO:0000313" key="10">
    <source>
        <dbReference type="Proteomes" id="UP001328107"/>
    </source>
</evidence>
<dbReference type="GO" id="GO:0000981">
    <property type="term" value="F:DNA-binding transcription factor activity, RNA polymerase II-specific"/>
    <property type="evidence" value="ECO:0007669"/>
    <property type="project" value="TreeGrafter"/>
</dbReference>
<keyword evidence="2" id="KW-0479">Metal-binding</keyword>
<dbReference type="PROSITE" id="PS50157">
    <property type="entry name" value="ZINC_FINGER_C2H2_2"/>
    <property type="match status" value="2"/>
</dbReference>
<dbReference type="GO" id="GO:0008270">
    <property type="term" value="F:zinc ion binding"/>
    <property type="evidence" value="ECO:0007669"/>
    <property type="project" value="UniProtKB-KW"/>
</dbReference>
<evidence type="ECO:0000256" key="6">
    <source>
        <dbReference type="ARBA" id="ARBA00023242"/>
    </source>
</evidence>
<keyword evidence="3" id="KW-0677">Repeat</keyword>
<feature type="non-terminal residue" evidence="9">
    <location>
        <position position="1"/>
    </location>
</feature>
<protein>
    <recommendedName>
        <fullName evidence="8">C2H2-type domain-containing protein</fullName>
    </recommendedName>
</protein>
<dbReference type="EMBL" id="BTRK01000004">
    <property type="protein sequence ID" value="GMR49382.1"/>
    <property type="molecule type" value="Genomic_DNA"/>
</dbReference>
<dbReference type="InterPro" id="IPR036236">
    <property type="entry name" value="Znf_C2H2_sf"/>
</dbReference>
<dbReference type="InterPro" id="IPR013087">
    <property type="entry name" value="Znf_C2H2_type"/>
</dbReference>
<dbReference type="GO" id="GO:0005634">
    <property type="term" value="C:nucleus"/>
    <property type="evidence" value="ECO:0007669"/>
    <property type="project" value="UniProtKB-SubCell"/>
</dbReference>
<evidence type="ECO:0000313" key="9">
    <source>
        <dbReference type="EMBL" id="GMR49382.1"/>
    </source>
</evidence>
<dbReference type="Gene3D" id="3.30.160.60">
    <property type="entry name" value="Classic Zinc Finger"/>
    <property type="match status" value="2"/>
</dbReference>
<evidence type="ECO:0000256" key="4">
    <source>
        <dbReference type="ARBA" id="ARBA00022771"/>
    </source>
</evidence>
<keyword evidence="5" id="KW-0862">Zinc</keyword>
<comment type="subcellular location">
    <subcellularLocation>
        <location evidence="1">Nucleus</location>
    </subcellularLocation>
</comment>
<feature type="domain" description="C2H2-type" evidence="8">
    <location>
        <begin position="43"/>
        <end position="70"/>
    </location>
</feature>
<keyword evidence="10" id="KW-1185">Reference proteome</keyword>
<evidence type="ECO:0000256" key="5">
    <source>
        <dbReference type="ARBA" id="ARBA00022833"/>
    </source>
</evidence>
<organism evidence="9 10">
    <name type="scientific">Pristionchus mayeri</name>
    <dbReference type="NCBI Taxonomy" id="1317129"/>
    <lineage>
        <taxon>Eukaryota</taxon>
        <taxon>Metazoa</taxon>
        <taxon>Ecdysozoa</taxon>
        <taxon>Nematoda</taxon>
        <taxon>Chromadorea</taxon>
        <taxon>Rhabditida</taxon>
        <taxon>Rhabditina</taxon>
        <taxon>Diplogasteromorpha</taxon>
        <taxon>Diplogasteroidea</taxon>
        <taxon>Neodiplogasteridae</taxon>
        <taxon>Pristionchus</taxon>
    </lineage>
</organism>
<dbReference type="Pfam" id="PF00096">
    <property type="entry name" value="zf-C2H2"/>
    <property type="match status" value="1"/>
</dbReference>
<dbReference type="SUPFAM" id="SSF57667">
    <property type="entry name" value="beta-beta-alpha zinc fingers"/>
    <property type="match status" value="1"/>
</dbReference>
<evidence type="ECO:0000256" key="2">
    <source>
        <dbReference type="ARBA" id="ARBA00022723"/>
    </source>
</evidence>
<feature type="non-terminal residue" evidence="9">
    <location>
        <position position="116"/>
    </location>
</feature>
<gene>
    <name evidence="9" type="ORF">PMAYCL1PPCAC_19577</name>
</gene>
<dbReference type="SMART" id="SM00355">
    <property type="entry name" value="ZnF_C2H2"/>
    <property type="match status" value="2"/>
</dbReference>
<evidence type="ECO:0000256" key="1">
    <source>
        <dbReference type="ARBA" id="ARBA00004123"/>
    </source>
</evidence>
<comment type="caution">
    <text evidence="9">The sequence shown here is derived from an EMBL/GenBank/DDBJ whole genome shotgun (WGS) entry which is preliminary data.</text>
</comment>
<accession>A0AAN5CRR7</accession>
<dbReference type="PANTHER" id="PTHR24394:SF44">
    <property type="entry name" value="ZINC FINGER PROTEIN 271-LIKE"/>
    <property type="match status" value="1"/>
</dbReference>
<dbReference type="PROSITE" id="PS00028">
    <property type="entry name" value="ZINC_FINGER_C2H2_1"/>
    <property type="match status" value="2"/>
</dbReference>
<dbReference type="Pfam" id="PF09237">
    <property type="entry name" value="GAGA"/>
    <property type="match status" value="1"/>
</dbReference>
<name>A0AAN5CRR7_9BILA</name>
<evidence type="ECO:0000259" key="8">
    <source>
        <dbReference type="PROSITE" id="PS50157"/>
    </source>
</evidence>
<evidence type="ECO:0000256" key="7">
    <source>
        <dbReference type="PROSITE-ProRule" id="PRU00042"/>
    </source>
</evidence>